<accession>T1GZI7</accession>
<evidence type="ECO:0000313" key="3">
    <source>
        <dbReference type="Proteomes" id="UP000015102"/>
    </source>
</evidence>
<dbReference type="STRING" id="36166.T1GZI7"/>
<dbReference type="PANTHER" id="PTHR43372">
    <property type="entry name" value="FATTY-ACID AMIDE HYDROLASE"/>
    <property type="match status" value="1"/>
</dbReference>
<dbReference type="Proteomes" id="UP000015102">
    <property type="component" value="Unassembled WGS sequence"/>
</dbReference>
<dbReference type="HOGENOM" id="CLU_009600_16_0_1"/>
<protein>
    <recommendedName>
        <fullName evidence="1">Amidase domain-containing protein</fullName>
    </recommendedName>
</protein>
<keyword evidence="3" id="KW-1185">Reference proteome</keyword>
<dbReference type="InterPro" id="IPR036928">
    <property type="entry name" value="AS_sf"/>
</dbReference>
<dbReference type="InterPro" id="IPR023631">
    <property type="entry name" value="Amidase_dom"/>
</dbReference>
<dbReference type="EMBL" id="CAQQ02381808">
    <property type="status" value="NOT_ANNOTATED_CDS"/>
    <property type="molecule type" value="Genomic_DNA"/>
</dbReference>
<dbReference type="Pfam" id="PF01425">
    <property type="entry name" value="Amidase"/>
    <property type="match status" value="1"/>
</dbReference>
<evidence type="ECO:0000313" key="2">
    <source>
        <dbReference type="EnsemblMetazoa" id="MESCA009288-PA"/>
    </source>
</evidence>
<dbReference type="PANTHER" id="PTHR43372:SF4">
    <property type="entry name" value="FATTY-ACID AMIDE HYDROLASE 2"/>
    <property type="match status" value="1"/>
</dbReference>
<dbReference type="GO" id="GO:0012505">
    <property type="term" value="C:endomembrane system"/>
    <property type="evidence" value="ECO:0007669"/>
    <property type="project" value="TreeGrafter"/>
</dbReference>
<dbReference type="SUPFAM" id="SSF75304">
    <property type="entry name" value="Amidase signature (AS) enzymes"/>
    <property type="match status" value="1"/>
</dbReference>
<dbReference type="Gene3D" id="3.90.1300.10">
    <property type="entry name" value="Amidase signature (AS) domain"/>
    <property type="match status" value="1"/>
</dbReference>
<dbReference type="InterPro" id="IPR052739">
    <property type="entry name" value="FAAH2"/>
</dbReference>
<dbReference type="EnsemblMetazoa" id="MESCA009288-RA">
    <property type="protein sequence ID" value="MESCA009288-PA"/>
    <property type="gene ID" value="MESCA009288"/>
</dbReference>
<feature type="domain" description="Amidase" evidence="1">
    <location>
        <begin position="5"/>
        <end position="189"/>
    </location>
</feature>
<dbReference type="OMA" id="TTIWFAN"/>
<proteinExistence type="predicted"/>
<reference evidence="2" key="2">
    <citation type="submission" date="2015-06" db="UniProtKB">
        <authorList>
            <consortium name="EnsemblMetazoa"/>
        </authorList>
    </citation>
    <scope>IDENTIFICATION</scope>
</reference>
<dbReference type="AlphaFoldDB" id="T1GZI7"/>
<name>T1GZI7_MEGSC</name>
<evidence type="ECO:0000259" key="1">
    <source>
        <dbReference type="Pfam" id="PF01425"/>
    </source>
</evidence>
<reference evidence="3" key="1">
    <citation type="submission" date="2013-02" db="EMBL/GenBank/DDBJ databases">
        <authorList>
            <person name="Hughes D."/>
        </authorList>
    </citation>
    <scope>NUCLEOTIDE SEQUENCE</scope>
    <source>
        <strain>Durham</strain>
        <strain evidence="3">NC isolate 2 -- Noor lab</strain>
    </source>
</reference>
<organism evidence="2 3">
    <name type="scientific">Megaselia scalaris</name>
    <name type="common">Humpbacked fly</name>
    <name type="synonym">Phora scalaris</name>
    <dbReference type="NCBI Taxonomy" id="36166"/>
    <lineage>
        <taxon>Eukaryota</taxon>
        <taxon>Metazoa</taxon>
        <taxon>Ecdysozoa</taxon>
        <taxon>Arthropoda</taxon>
        <taxon>Hexapoda</taxon>
        <taxon>Insecta</taxon>
        <taxon>Pterygota</taxon>
        <taxon>Neoptera</taxon>
        <taxon>Endopterygota</taxon>
        <taxon>Diptera</taxon>
        <taxon>Brachycera</taxon>
        <taxon>Muscomorpha</taxon>
        <taxon>Platypezoidea</taxon>
        <taxon>Phoridae</taxon>
        <taxon>Megaseliini</taxon>
        <taxon>Megaselia</taxon>
    </lineage>
</organism>
<sequence>MDFDQTEAMKKVIKHLENTARHKPKKLDIGEFKQSTTIWFANMKDNSGKGFAHQMANLEGNISCWTELFKCFLGMSKHTFVGIVTSIVDSKSIEYNGSKHRYLVEKRNKLRAQIEELLGDNGVLLYPTHPTVAPYHNEPLARSINFSYTAIFNCLGFPSTAVPLGLGTKEGLPTGIQVVANFNQDRLCLAVAAKLERAFGGWVPPKINA</sequence>